<dbReference type="Gene3D" id="1.10.12.10">
    <property type="entry name" value="Lyase 2-enoyl-coa Hydratase, Chain A, domain 2"/>
    <property type="match status" value="1"/>
</dbReference>
<keyword evidence="7" id="KW-0456">Lyase</keyword>
<comment type="function">
    <text evidence="5">May play a role in fatty acid biosynthesis and insulin sensitivity.</text>
</comment>
<keyword evidence="3" id="KW-0809">Transit peptide</keyword>
<dbReference type="GO" id="GO:0006631">
    <property type="term" value="P:fatty acid metabolic process"/>
    <property type="evidence" value="ECO:0007669"/>
    <property type="project" value="UniProtKB-KW"/>
</dbReference>
<keyword evidence="2" id="KW-0276">Fatty acid metabolism</keyword>
<dbReference type="CDD" id="cd06558">
    <property type="entry name" value="crotonase-like"/>
    <property type="match status" value="1"/>
</dbReference>
<dbReference type="InterPro" id="IPR052377">
    <property type="entry name" value="Mitochondrial_ECH-domain"/>
</dbReference>
<dbReference type="NCBIfam" id="NF006008">
    <property type="entry name" value="PRK08139.1"/>
    <property type="match status" value="1"/>
</dbReference>
<dbReference type="EMBL" id="RXMA01000002">
    <property type="protein sequence ID" value="RTR23681.1"/>
    <property type="molecule type" value="Genomic_DNA"/>
</dbReference>
<dbReference type="InterPro" id="IPR001753">
    <property type="entry name" value="Enoyl-CoA_hydra/iso"/>
</dbReference>
<dbReference type="Gene3D" id="3.90.226.10">
    <property type="entry name" value="2-enoyl-CoA Hydratase, Chain A, domain 1"/>
    <property type="match status" value="1"/>
</dbReference>
<dbReference type="InterPro" id="IPR029045">
    <property type="entry name" value="ClpP/crotonase-like_dom_sf"/>
</dbReference>
<name>A0A3S0L0Z6_9PROT</name>
<evidence type="ECO:0000256" key="4">
    <source>
        <dbReference type="ARBA" id="ARBA00023098"/>
    </source>
</evidence>
<dbReference type="InterPro" id="IPR014748">
    <property type="entry name" value="Enoyl-CoA_hydra_C"/>
</dbReference>
<dbReference type="PANTHER" id="PTHR43602:SF1">
    <property type="entry name" value="ENOYL-COA HYDRATASE DOMAIN-CONTAINING PROTEIN 3, MITOCHONDRIAL"/>
    <property type="match status" value="1"/>
</dbReference>
<dbReference type="Pfam" id="PF00378">
    <property type="entry name" value="ECH_1"/>
    <property type="match status" value="1"/>
</dbReference>
<dbReference type="AlphaFoldDB" id="A0A3S0L0Z6"/>
<evidence type="ECO:0000256" key="3">
    <source>
        <dbReference type="ARBA" id="ARBA00022946"/>
    </source>
</evidence>
<organism evidence="7 8">
    <name type="scientific">Azospirillum griseum</name>
    <dbReference type="NCBI Taxonomy" id="2496639"/>
    <lineage>
        <taxon>Bacteria</taxon>
        <taxon>Pseudomonadati</taxon>
        <taxon>Pseudomonadota</taxon>
        <taxon>Alphaproteobacteria</taxon>
        <taxon>Rhodospirillales</taxon>
        <taxon>Azospirillaceae</taxon>
        <taxon>Azospirillum</taxon>
    </lineage>
</organism>
<dbReference type="SUPFAM" id="SSF52096">
    <property type="entry name" value="ClpP/crotonase"/>
    <property type="match status" value="1"/>
</dbReference>
<proteinExistence type="inferred from homology"/>
<evidence type="ECO:0000256" key="2">
    <source>
        <dbReference type="ARBA" id="ARBA00022832"/>
    </source>
</evidence>
<dbReference type="GO" id="GO:0016836">
    <property type="term" value="F:hydro-lyase activity"/>
    <property type="evidence" value="ECO:0007669"/>
    <property type="project" value="TreeGrafter"/>
</dbReference>
<comment type="caution">
    <text evidence="7">The sequence shown here is derived from an EMBL/GenBank/DDBJ whole genome shotgun (WGS) entry which is preliminary data.</text>
</comment>
<evidence type="ECO:0000256" key="1">
    <source>
        <dbReference type="ARBA" id="ARBA00005254"/>
    </source>
</evidence>
<dbReference type="PANTHER" id="PTHR43602">
    <property type="match status" value="1"/>
</dbReference>
<dbReference type="RefSeq" id="WP_126612316.1">
    <property type="nucleotide sequence ID" value="NZ_JBHUCY010000010.1"/>
</dbReference>
<gene>
    <name evidence="7" type="ORF">EJ903_03915</name>
</gene>
<protein>
    <recommendedName>
        <fullName evidence="6">Enoyl-CoA hydratase domain-containing protein 3, mitochondrial</fullName>
    </recommendedName>
</protein>
<evidence type="ECO:0000256" key="6">
    <source>
        <dbReference type="ARBA" id="ARBA00040545"/>
    </source>
</evidence>
<keyword evidence="8" id="KW-1185">Reference proteome</keyword>
<evidence type="ECO:0000313" key="7">
    <source>
        <dbReference type="EMBL" id="RTR23681.1"/>
    </source>
</evidence>
<evidence type="ECO:0000256" key="5">
    <source>
        <dbReference type="ARBA" id="ARBA00037410"/>
    </source>
</evidence>
<keyword evidence="4" id="KW-0443">Lipid metabolism</keyword>
<dbReference type="Proteomes" id="UP000277007">
    <property type="component" value="Unassembled WGS sequence"/>
</dbReference>
<comment type="similarity">
    <text evidence="1">Belongs to the enoyl-CoA hydratase/isomerase family.</text>
</comment>
<dbReference type="OrthoDB" id="9795613at2"/>
<reference evidence="7 8" key="1">
    <citation type="submission" date="2018-12" db="EMBL/GenBank/DDBJ databases">
        <authorList>
            <person name="Yang Y."/>
        </authorList>
    </citation>
    <scope>NUCLEOTIDE SEQUENCE [LARGE SCALE GENOMIC DNA]</scope>
    <source>
        <strain evidence="7 8">L-25-5w-1</strain>
    </source>
</reference>
<sequence length="268" mass="28412">MSAAPPRHDAESPLVLREDRAGVTTLTLNRPKARNALSVGLMAALQTELEAIHDDPLVRVVILTGAGSAFCAGHDLKEMRATPTRAAYDALFAQCAKLMLTITRIRQPVIAKVHGIATAAGCQLVATCDLAYCSDLARFATPGVNIGLFCSTPMVALTRAVGRKAAMEMLLLGDLIDAGDAESIGLVNRVTPVDQLDEVVAGVADKIASKSPLTLAIGKEAFYRQIDLDVEAAYAHTAQVMAQNMMARDAAEGIDAFIGKREPVWCGQ</sequence>
<accession>A0A3S0L0Z6</accession>
<evidence type="ECO:0000313" key="8">
    <source>
        <dbReference type="Proteomes" id="UP000277007"/>
    </source>
</evidence>